<dbReference type="InterPro" id="IPR049180">
    <property type="entry name" value="MdcG_C"/>
</dbReference>
<name>A0A7C8FVY1_9ACTN</name>
<reference evidence="2 3" key="1">
    <citation type="submission" date="2019-09" db="EMBL/GenBank/DDBJ databases">
        <title>Whole genome shotgun sequencing (WGS) of Ellagibacter isourolithinifaciens DSM 104140(T) and Adlercreutzia muris DSM 29508(T).</title>
        <authorList>
            <person name="Stoll D.A."/>
            <person name="Danylec N."/>
            <person name="Huch M."/>
        </authorList>
    </citation>
    <scope>NUCLEOTIDE SEQUENCE [LARGE SCALE GENOMIC DNA]</scope>
    <source>
        <strain evidence="2 3">DSM 29508</strain>
    </source>
</reference>
<evidence type="ECO:0000313" key="3">
    <source>
        <dbReference type="Proteomes" id="UP000479639"/>
    </source>
</evidence>
<sequence length="234" mass="24892">MRGRFHRHDLVTIVPAARRSLAVEVLGDPSWWPADEVEQLRCGVVDGVPLPGIVSRQEDGRPGLAVGFATPFCQEGNRLRGRAVVPPAAVSLIRDPYQVIAHKRCTVVPDLPVFGVLDEAWALAAAAGLPCGVFGSVALQLASGLPFCHEGSDLDLVVKMGALDGVERFYGAVVDLAQKSGVAIDVELELPDGAGIKLAELFDGGATVLAKGFTGVRLMDKDEVRAMDHRYSLC</sequence>
<proteinExistence type="predicted"/>
<dbReference type="InterPro" id="IPR017557">
    <property type="entry name" value="Holo-ACP_synthase"/>
</dbReference>
<evidence type="ECO:0000259" key="1">
    <source>
        <dbReference type="Pfam" id="PF10620"/>
    </source>
</evidence>
<keyword evidence="3" id="KW-1185">Reference proteome</keyword>
<organism evidence="2 3">
    <name type="scientific">Adlercreutzia muris</name>
    <dbReference type="NCBI Taxonomy" id="1796610"/>
    <lineage>
        <taxon>Bacteria</taxon>
        <taxon>Bacillati</taxon>
        <taxon>Actinomycetota</taxon>
        <taxon>Coriobacteriia</taxon>
        <taxon>Eggerthellales</taxon>
        <taxon>Eggerthellaceae</taxon>
        <taxon>Adlercreutzia</taxon>
    </lineage>
</organism>
<feature type="domain" description="Phosphoribosyl-dephospho-CoA transferase MdcG C-terminal" evidence="1">
    <location>
        <begin position="108"/>
        <end position="221"/>
    </location>
</feature>
<protein>
    <submittedName>
        <fullName evidence="2">Malonate decarboxylase holo-[acyl-carrier-protein] synthase</fullName>
    </submittedName>
</protein>
<dbReference type="GO" id="GO:0016779">
    <property type="term" value="F:nucleotidyltransferase activity"/>
    <property type="evidence" value="ECO:0007669"/>
    <property type="project" value="InterPro"/>
</dbReference>
<accession>A0A7C8FVY1</accession>
<dbReference type="NCBIfam" id="TIGR03135">
    <property type="entry name" value="malonate_mdcG"/>
    <property type="match status" value="1"/>
</dbReference>
<comment type="caution">
    <text evidence="2">The sequence shown here is derived from an EMBL/GenBank/DDBJ whole genome shotgun (WGS) entry which is preliminary data.</text>
</comment>
<dbReference type="Pfam" id="PF10620">
    <property type="entry name" value="MdcG"/>
    <property type="match status" value="1"/>
</dbReference>
<gene>
    <name evidence="2" type="primary">mdcG</name>
    <name evidence="2" type="ORF">F8D48_05765</name>
</gene>
<evidence type="ECO:0000313" key="2">
    <source>
        <dbReference type="EMBL" id="KAB1648653.1"/>
    </source>
</evidence>
<dbReference type="RefSeq" id="WP_151430393.1">
    <property type="nucleotide sequence ID" value="NZ_JANJZI010000002.1"/>
</dbReference>
<dbReference type="AlphaFoldDB" id="A0A7C8FVY1"/>
<dbReference type="Proteomes" id="UP000479639">
    <property type="component" value="Unassembled WGS sequence"/>
</dbReference>
<dbReference type="EMBL" id="WAJS01000014">
    <property type="protein sequence ID" value="KAB1648653.1"/>
    <property type="molecule type" value="Genomic_DNA"/>
</dbReference>